<feature type="compositionally biased region" description="Basic and acidic residues" evidence="1">
    <location>
        <begin position="23"/>
        <end position="41"/>
    </location>
</feature>
<comment type="caution">
    <text evidence="2">The sequence shown here is derived from an EMBL/GenBank/DDBJ whole genome shotgun (WGS) entry which is preliminary data.</text>
</comment>
<reference evidence="2 3" key="1">
    <citation type="submission" date="2024-05" db="EMBL/GenBank/DDBJ databases">
        <title>Genome sequencing and assembly of Indian major carp, Cirrhinus mrigala (Hamilton, 1822).</title>
        <authorList>
            <person name="Mohindra V."/>
            <person name="Chowdhury L.M."/>
            <person name="Lal K."/>
            <person name="Jena J.K."/>
        </authorList>
    </citation>
    <scope>NUCLEOTIDE SEQUENCE [LARGE SCALE GENOMIC DNA]</scope>
    <source>
        <strain evidence="2">CM1030</strain>
        <tissue evidence="2">Blood</tissue>
    </source>
</reference>
<protein>
    <submittedName>
        <fullName evidence="2">Uncharacterized protein</fullName>
    </submittedName>
</protein>
<feature type="region of interest" description="Disordered" evidence="1">
    <location>
        <begin position="1"/>
        <end position="41"/>
    </location>
</feature>
<feature type="non-terminal residue" evidence="2">
    <location>
        <position position="1"/>
    </location>
</feature>
<feature type="non-terminal residue" evidence="2">
    <location>
        <position position="72"/>
    </location>
</feature>
<evidence type="ECO:0000313" key="2">
    <source>
        <dbReference type="EMBL" id="KAL0163023.1"/>
    </source>
</evidence>
<dbReference type="Proteomes" id="UP001529510">
    <property type="component" value="Unassembled WGS sequence"/>
</dbReference>
<keyword evidence="3" id="KW-1185">Reference proteome</keyword>
<dbReference type="EMBL" id="JAMKFB020000021">
    <property type="protein sequence ID" value="KAL0163023.1"/>
    <property type="molecule type" value="Genomic_DNA"/>
</dbReference>
<name>A0ABD0NRP4_CIRMR</name>
<accession>A0ABD0NRP4</accession>
<gene>
    <name evidence="2" type="ORF">M9458_042419</name>
</gene>
<sequence length="72" mass="8291">SWAQSSEELDKQRNRRAAFAELSSKDSLDDENTAKHSEYDTVVELKRPRDLKNTDIISAHEMCQEQVAPLEE</sequence>
<evidence type="ECO:0000256" key="1">
    <source>
        <dbReference type="SAM" id="MobiDB-lite"/>
    </source>
</evidence>
<proteinExistence type="predicted"/>
<dbReference type="AlphaFoldDB" id="A0ABD0NRP4"/>
<organism evidence="2 3">
    <name type="scientific">Cirrhinus mrigala</name>
    <name type="common">Mrigala</name>
    <dbReference type="NCBI Taxonomy" id="683832"/>
    <lineage>
        <taxon>Eukaryota</taxon>
        <taxon>Metazoa</taxon>
        <taxon>Chordata</taxon>
        <taxon>Craniata</taxon>
        <taxon>Vertebrata</taxon>
        <taxon>Euteleostomi</taxon>
        <taxon>Actinopterygii</taxon>
        <taxon>Neopterygii</taxon>
        <taxon>Teleostei</taxon>
        <taxon>Ostariophysi</taxon>
        <taxon>Cypriniformes</taxon>
        <taxon>Cyprinidae</taxon>
        <taxon>Labeoninae</taxon>
        <taxon>Labeonini</taxon>
        <taxon>Cirrhinus</taxon>
    </lineage>
</organism>
<evidence type="ECO:0000313" key="3">
    <source>
        <dbReference type="Proteomes" id="UP001529510"/>
    </source>
</evidence>